<keyword evidence="4 7" id="KW-1133">Transmembrane helix</keyword>
<name>A0A1V3A0J5_9GAMM</name>
<protein>
    <submittedName>
        <fullName evidence="8">Anion transporter</fullName>
    </submittedName>
</protein>
<keyword evidence="9" id="KW-1185">Reference proteome</keyword>
<evidence type="ECO:0000256" key="3">
    <source>
        <dbReference type="ARBA" id="ARBA00022692"/>
    </source>
</evidence>
<feature type="transmembrane region" description="Helical" evidence="7">
    <location>
        <begin position="170"/>
        <end position="186"/>
    </location>
</feature>
<feature type="transmembrane region" description="Helical" evidence="7">
    <location>
        <begin position="65"/>
        <end position="89"/>
    </location>
</feature>
<proteinExistence type="predicted"/>
<dbReference type="GO" id="GO:0005886">
    <property type="term" value="C:plasma membrane"/>
    <property type="evidence" value="ECO:0007669"/>
    <property type="project" value="TreeGrafter"/>
</dbReference>
<evidence type="ECO:0000313" key="9">
    <source>
        <dbReference type="Proteomes" id="UP000189177"/>
    </source>
</evidence>
<evidence type="ECO:0000256" key="6">
    <source>
        <dbReference type="SAM" id="MobiDB-lite"/>
    </source>
</evidence>
<evidence type="ECO:0000256" key="2">
    <source>
        <dbReference type="ARBA" id="ARBA00022448"/>
    </source>
</evidence>
<dbReference type="NCBIfam" id="TIGR00785">
    <property type="entry name" value="dass"/>
    <property type="match status" value="1"/>
</dbReference>
<reference evidence="8 9" key="1">
    <citation type="submission" date="2017-02" db="EMBL/GenBank/DDBJ databases">
        <title>Genomic diversity within the haloalkaliphilic genus Thioalkalivibrio.</title>
        <authorList>
            <person name="Ahn A.-C."/>
            <person name="Meier-Kolthoff J."/>
            <person name="Overmars L."/>
            <person name="Richter M."/>
            <person name="Woyke T."/>
            <person name="Sorokin D.Y."/>
            <person name="Muyzer G."/>
        </authorList>
    </citation>
    <scope>NUCLEOTIDE SEQUENCE [LARGE SCALE GENOMIC DNA]</scope>
    <source>
        <strain evidence="8 9">HL17</strain>
    </source>
</reference>
<dbReference type="RefSeq" id="WP_077243936.1">
    <property type="nucleotide sequence ID" value="NZ_MUZR01000013.1"/>
</dbReference>
<dbReference type="Proteomes" id="UP000189177">
    <property type="component" value="Unassembled WGS sequence"/>
</dbReference>
<feature type="transmembrane region" description="Helical" evidence="7">
    <location>
        <begin position="365"/>
        <end position="383"/>
    </location>
</feature>
<feature type="transmembrane region" description="Helical" evidence="7">
    <location>
        <begin position="33"/>
        <end position="53"/>
    </location>
</feature>
<dbReference type="InterPro" id="IPR031312">
    <property type="entry name" value="Na/sul_symport_CS"/>
</dbReference>
<sequence>MQETTGEGERTPPQGAGGGPGHDHGGSSAGSALRARIGLFLGPLVFVAFLLVPPPEAFSPEAWRVLGLTLFMAVWWISEALPIPVTALLPIALLPLTGVVAMDEATAPYANPTIFLFMGGFAIALAVQRWGLHQRLALAILSRSGRGLHTLVGAFMLATAGLSMWVSNTATAALMLPIALSVLGLMERDGGQGLQGMAPDSRSPALALLLGIAFAANIGGMATIIGSPPNALTVAFLNDRYELGIGFIDWMLLGLPLSLTLLVIAWFLLTRWVFPVHRIRLNGLDRMLQEQVGDLGPWSHAELRVAAVFLVVALAWMFRPLLEAWLPLELTDAGIAILGAGLLFLIPSGASGQRRLLCWDNTRELPWGVLLLVGGGLSLGSAIESSGLAELTAEALMGAQAWPLLLVIAGVVLVTMTLSHVTSNTATAATLLPLVAALALRMDVPVGLMTLPVAFAASVAFMLPVATPPNAIVFASNRLRVVDMIRGGALLSVVAIVLVSLAVYALAEPLLLRHVG</sequence>
<feature type="transmembrane region" description="Helical" evidence="7">
    <location>
        <begin position="395"/>
        <end position="414"/>
    </location>
</feature>
<feature type="transmembrane region" description="Helical" evidence="7">
    <location>
        <begin position="446"/>
        <end position="466"/>
    </location>
</feature>
<feature type="transmembrane region" description="Helical" evidence="7">
    <location>
        <begin position="324"/>
        <end position="345"/>
    </location>
</feature>
<dbReference type="PROSITE" id="PS01271">
    <property type="entry name" value="NA_SULFATE"/>
    <property type="match status" value="1"/>
</dbReference>
<dbReference type="GO" id="GO:0015141">
    <property type="term" value="F:succinate transmembrane transporter activity"/>
    <property type="evidence" value="ECO:0007669"/>
    <property type="project" value="UniProtKB-ARBA"/>
</dbReference>
<dbReference type="InterPro" id="IPR001898">
    <property type="entry name" value="SLC13A/DASS"/>
</dbReference>
<comment type="subcellular location">
    <subcellularLocation>
        <location evidence="1">Membrane</location>
        <topology evidence="1">Multi-pass membrane protein</topology>
    </subcellularLocation>
</comment>
<organism evidence="8 9">
    <name type="scientific">Thioalkalivibrio halophilus</name>
    <dbReference type="NCBI Taxonomy" id="252474"/>
    <lineage>
        <taxon>Bacteria</taxon>
        <taxon>Pseudomonadati</taxon>
        <taxon>Pseudomonadota</taxon>
        <taxon>Gammaproteobacteria</taxon>
        <taxon>Chromatiales</taxon>
        <taxon>Ectothiorhodospiraceae</taxon>
        <taxon>Thioalkalivibrio</taxon>
    </lineage>
</organism>
<dbReference type="STRING" id="252474.B1A74_04880"/>
<feature type="transmembrane region" description="Helical" evidence="7">
    <location>
        <begin position="109"/>
        <end position="127"/>
    </location>
</feature>
<feature type="transmembrane region" description="Helical" evidence="7">
    <location>
        <begin position="421"/>
        <end position="440"/>
    </location>
</feature>
<feature type="transmembrane region" description="Helical" evidence="7">
    <location>
        <begin position="295"/>
        <end position="318"/>
    </location>
</feature>
<comment type="caution">
    <text evidence="8">The sequence shown here is derived from an EMBL/GenBank/DDBJ whole genome shotgun (WGS) entry which is preliminary data.</text>
</comment>
<keyword evidence="3 7" id="KW-0812">Transmembrane</keyword>
<dbReference type="PANTHER" id="PTHR10283:SF82">
    <property type="entry name" value="SOLUTE CARRIER FAMILY 13 MEMBER 2"/>
    <property type="match status" value="1"/>
</dbReference>
<dbReference type="OrthoDB" id="9766267at2"/>
<gene>
    <name evidence="8" type="ORF">B1A74_04880</name>
</gene>
<evidence type="ECO:0000313" key="8">
    <source>
        <dbReference type="EMBL" id="OOC10613.1"/>
    </source>
</evidence>
<evidence type="ECO:0000256" key="5">
    <source>
        <dbReference type="ARBA" id="ARBA00023136"/>
    </source>
</evidence>
<evidence type="ECO:0000256" key="4">
    <source>
        <dbReference type="ARBA" id="ARBA00022989"/>
    </source>
</evidence>
<feature type="transmembrane region" description="Helical" evidence="7">
    <location>
        <begin position="247"/>
        <end position="274"/>
    </location>
</feature>
<dbReference type="Pfam" id="PF00939">
    <property type="entry name" value="Na_sulph_symp"/>
    <property type="match status" value="1"/>
</dbReference>
<feature type="transmembrane region" description="Helical" evidence="7">
    <location>
        <begin position="487"/>
        <end position="507"/>
    </location>
</feature>
<evidence type="ECO:0000256" key="7">
    <source>
        <dbReference type="SAM" id="Phobius"/>
    </source>
</evidence>
<evidence type="ECO:0000256" key="1">
    <source>
        <dbReference type="ARBA" id="ARBA00004141"/>
    </source>
</evidence>
<keyword evidence="2" id="KW-0813">Transport</keyword>
<accession>A0A1V3A0J5</accession>
<keyword evidence="5 7" id="KW-0472">Membrane</keyword>
<dbReference type="AlphaFoldDB" id="A0A1V3A0J5"/>
<dbReference type="EMBL" id="MUZR01000013">
    <property type="protein sequence ID" value="OOC10613.1"/>
    <property type="molecule type" value="Genomic_DNA"/>
</dbReference>
<feature type="region of interest" description="Disordered" evidence="6">
    <location>
        <begin position="1"/>
        <end position="29"/>
    </location>
</feature>
<dbReference type="PANTHER" id="PTHR10283">
    <property type="entry name" value="SOLUTE CARRIER FAMILY 13 MEMBER"/>
    <property type="match status" value="1"/>
</dbReference>
<feature type="transmembrane region" description="Helical" evidence="7">
    <location>
        <begin position="206"/>
        <end position="227"/>
    </location>
</feature>